<name>A0ABP4XT51_9MICO</name>
<comment type="similarity">
    <text evidence="2">Belongs to the UPF0324 family.</text>
</comment>
<evidence type="ECO:0000256" key="4">
    <source>
        <dbReference type="ARBA" id="ARBA00022692"/>
    </source>
</evidence>
<gene>
    <name evidence="8" type="ORF">GCM10009811_17870</name>
</gene>
<evidence type="ECO:0000256" key="1">
    <source>
        <dbReference type="ARBA" id="ARBA00004651"/>
    </source>
</evidence>
<comment type="subcellular location">
    <subcellularLocation>
        <location evidence="1">Cell membrane</location>
        <topology evidence="1">Multi-pass membrane protein</topology>
    </subcellularLocation>
</comment>
<dbReference type="RefSeq" id="WP_344083780.1">
    <property type="nucleotide sequence ID" value="NZ_BAAAPO010000026.1"/>
</dbReference>
<keyword evidence="6 7" id="KW-0472">Membrane</keyword>
<sequence>MRRDNWPGLVLSLLAATMALIVARVAPAVSPLLVAIVLGILATNIRPLPDRLSPGLAVASKRLLRMGIVLLGLQLVLADIAALGVRMVVAVA</sequence>
<evidence type="ECO:0000256" key="2">
    <source>
        <dbReference type="ARBA" id="ARBA00007977"/>
    </source>
</evidence>
<comment type="caution">
    <text evidence="8">The sequence shown here is derived from an EMBL/GenBank/DDBJ whole genome shotgun (WGS) entry which is preliminary data.</text>
</comment>
<keyword evidence="5 7" id="KW-1133">Transmembrane helix</keyword>
<dbReference type="Proteomes" id="UP001499938">
    <property type="component" value="Unassembled WGS sequence"/>
</dbReference>
<feature type="transmembrane region" description="Helical" evidence="7">
    <location>
        <begin position="29"/>
        <end position="48"/>
    </location>
</feature>
<evidence type="ECO:0008006" key="10">
    <source>
        <dbReference type="Google" id="ProtNLM"/>
    </source>
</evidence>
<protein>
    <recommendedName>
        <fullName evidence="10">Sulfate exporter family transporter</fullName>
    </recommendedName>
</protein>
<keyword evidence="4 7" id="KW-0812">Transmembrane</keyword>
<evidence type="ECO:0000256" key="5">
    <source>
        <dbReference type="ARBA" id="ARBA00022989"/>
    </source>
</evidence>
<accession>A0ABP4XT51</accession>
<proteinExistence type="inferred from homology"/>
<dbReference type="InterPro" id="IPR018383">
    <property type="entry name" value="UPF0324_pro"/>
</dbReference>
<evidence type="ECO:0000313" key="9">
    <source>
        <dbReference type="Proteomes" id="UP001499938"/>
    </source>
</evidence>
<dbReference type="EMBL" id="BAAAPO010000026">
    <property type="protein sequence ID" value="GAA1793584.1"/>
    <property type="molecule type" value="Genomic_DNA"/>
</dbReference>
<keyword evidence="9" id="KW-1185">Reference proteome</keyword>
<evidence type="ECO:0000256" key="3">
    <source>
        <dbReference type="ARBA" id="ARBA00022475"/>
    </source>
</evidence>
<dbReference type="PANTHER" id="PTHR30106">
    <property type="entry name" value="INNER MEMBRANE PROTEIN YEIH-RELATED"/>
    <property type="match status" value="1"/>
</dbReference>
<dbReference type="PANTHER" id="PTHR30106:SF2">
    <property type="entry name" value="UPF0324 INNER MEMBRANE PROTEIN YEIH"/>
    <property type="match status" value="1"/>
</dbReference>
<keyword evidence="3" id="KW-1003">Cell membrane</keyword>
<evidence type="ECO:0000313" key="8">
    <source>
        <dbReference type="EMBL" id="GAA1793584.1"/>
    </source>
</evidence>
<dbReference type="Pfam" id="PF03601">
    <property type="entry name" value="Cons_hypoth698"/>
    <property type="match status" value="1"/>
</dbReference>
<evidence type="ECO:0000256" key="7">
    <source>
        <dbReference type="SAM" id="Phobius"/>
    </source>
</evidence>
<feature type="transmembrane region" description="Helical" evidence="7">
    <location>
        <begin position="68"/>
        <end position="89"/>
    </location>
</feature>
<evidence type="ECO:0000256" key="6">
    <source>
        <dbReference type="ARBA" id="ARBA00023136"/>
    </source>
</evidence>
<organism evidence="8 9">
    <name type="scientific">Nostocoides veronense</name>
    <dbReference type="NCBI Taxonomy" id="330836"/>
    <lineage>
        <taxon>Bacteria</taxon>
        <taxon>Bacillati</taxon>
        <taxon>Actinomycetota</taxon>
        <taxon>Actinomycetes</taxon>
        <taxon>Micrococcales</taxon>
        <taxon>Intrasporangiaceae</taxon>
        <taxon>Nostocoides</taxon>
    </lineage>
</organism>
<reference evidence="9" key="1">
    <citation type="journal article" date="2019" name="Int. J. Syst. Evol. Microbiol.">
        <title>The Global Catalogue of Microorganisms (GCM) 10K type strain sequencing project: providing services to taxonomists for standard genome sequencing and annotation.</title>
        <authorList>
            <consortium name="The Broad Institute Genomics Platform"/>
            <consortium name="The Broad Institute Genome Sequencing Center for Infectious Disease"/>
            <person name="Wu L."/>
            <person name="Ma J."/>
        </authorList>
    </citation>
    <scope>NUCLEOTIDE SEQUENCE [LARGE SCALE GENOMIC DNA]</scope>
    <source>
        <strain evidence="9">JCM 15592</strain>
    </source>
</reference>